<dbReference type="InterPro" id="IPR027268">
    <property type="entry name" value="Peptidase_M4/M1_CTD_sf"/>
</dbReference>
<comment type="similarity">
    <text evidence="2">Belongs to the TAF2 family.</text>
</comment>
<dbReference type="InterPro" id="IPR037813">
    <property type="entry name" value="TAF2"/>
</dbReference>
<dbReference type="GO" id="GO:0016251">
    <property type="term" value="F:RNA polymerase II general transcription initiation factor activity"/>
    <property type="evidence" value="ECO:0007669"/>
    <property type="project" value="TreeGrafter"/>
</dbReference>
<dbReference type="SUPFAM" id="SSF63737">
    <property type="entry name" value="Leukotriene A4 hydrolase N-terminal domain"/>
    <property type="match status" value="1"/>
</dbReference>
<evidence type="ECO:0000256" key="3">
    <source>
        <dbReference type="ARBA" id="ARBA00017363"/>
    </source>
</evidence>
<dbReference type="SUPFAM" id="SSF47370">
    <property type="entry name" value="Bromodomain"/>
    <property type="match status" value="1"/>
</dbReference>
<dbReference type="InterPro" id="IPR042097">
    <property type="entry name" value="Aminopeptidase_N-like_N_sf"/>
</dbReference>
<dbReference type="InterPro" id="IPR036427">
    <property type="entry name" value="Bromodomain-like_sf"/>
</dbReference>
<dbReference type="EMBL" id="CAJZBQ010000062">
    <property type="protein sequence ID" value="CAG9335651.1"/>
    <property type="molecule type" value="Genomic_DNA"/>
</dbReference>
<dbReference type="Gene3D" id="1.20.920.10">
    <property type="entry name" value="Bromodomain-like"/>
    <property type="match status" value="1"/>
</dbReference>
<proteinExistence type="inferred from homology"/>
<keyword evidence="11" id="KW-1185">Reference proteome</keyword>
<dbReference type="PROSITE" id="PS50014">
    <property type="entry name" value="BROMODOMAIN_2"/>
    <property type="match status" value="1"/>
</dbReference>
<feature type="domain" description="Bromo" evidence="9">
    <location>
        <begin position="998"/>
        <end position="1070"/>
    </location>
</feature>
<dbReference type="GO" id="GO:0003682">
    <property type="term" value="F:chromatin binding"/>
    <property type="evidence" value="ECO:0007669"/>
    <property type="project" value="TreeGrafter"/>
</dbReference>
<evidence type="ECO:0000256" key="2">
    <source>
        <dbReference type="ARBA" id="ARBA00010937"/>
    </source>
</evidence>
<dbReference type="InterPro" id="IPR001487">
    <property type="entry name" value="Bromodomain"/>
</dbReference>
<evidence type="ECO:0000256" key="8">
    <source>
        <dbReference type="PROSITE-ProRule" id="PRU00035"/>
    </source>
</evidence>
<evidence type="ECO:0000256" key="6">
    <source>
        <dbReference type="ARBA" id="ARBA00023163"/>
    </source>
</evidence>
<evidence type="ECO:0000313" key="11">
    <source>
        <dbReference type="Proteomes" id="UP001162131"/>
    </source>
</evidence>
<dbReference type="InterPro" id="IPR016024">
    <property type="entry name" value="ARM-type_fold"/>
</dbReference>
<dbReference type="InterPro" id="IPR057345">
    <property type="entry name" value="Ig-like_TAF2"/>
</dbReference>
<keyword evidence="4" id="KW-0805">Transcription regulation</keyword>
<evidence type="ECO:0000256" key="1">
    <source>
        <dbReference type="ARBA" id="ARBA00004123"/>
    </source>
</evidence>
<dbReference type="PANTHER" id="PTHR15137:SF9">
    <property type="entry name" value="TRANSCRIPTION INITIATION FACTOR TFIID SUBUNIT 2"/>
    <property type="match status" value="1"/>
</dbReference>
<protein>
    <recommendedName>
        <fullName evidence="3">Transcription initiation factor TFIID subunit 2</fullName>
    </recommendedName>
</protein>
<dbReference type="Gene3D" id="2.60.40.1730">
    <property type="entry name" value="tricorn interacting facor f3 domain"/>
    <property type="match status" value="1"/>
</dbReference>
<dbReference type="PANTHER" id="PTHR15137">
    <property type="entry name" value="TRANSCRIPTION INITIATION FACTOR TFIID"/>
    <property type="match status" value="1"/>
</dbReference>
<comment type="caution">
    <text evidence="10">The sequence shown here is derived from an EMBL/GenBank/DDBJ whole genome shotgun (WGS) entry which is preliminary data.</text>
</comment>
<reference evidence="10" key="1">
    <citation type="submission" date="2021-09" db="EMBL/GenBank/DDBJ databases">
        <authorList>
            <consortium name="AG Swart"/>
            <person name="Singh M."/>
            <person name="Singh A."/>
            <person name="Seah K."/>
            <person name="Emmerich C."/>
        </authorList>
    </citation>
    <scope>NUCLEOTIDE SEQUENCE</scope>
    <source>
        <strain evidence="10">ATCC30299</strain>
    </source>
</reference>
<dbReference type="Pfam" id="PF00439">
    <property type="entry name" value="Bromodomain"/>
    <property type="match status" value="1"/>
</dbReference>
<organism evidence="10 11">
    <name type="scientific">Blepharisma stoltei</name>
    <dbReference type="NCBI Taxonomy" id="1481888"/>
    <lineage>
        <taxon>Eukaryota</taxon>
        <taxon>Sar</taxon>
        <taxon>Alveolata</taxon>
        <taxon>Ciliophora</taxon>
        <taxon>Postciliodesmatophora</taxon>
        <taxon>Heterotrichea</taxon>
        <taxon>Heterotrichida</taxon>
        <taxon>Blepharismidae</taxon>
        <taxon>Blepharisma</taxon>
    </lineage>
</organism>
<dbReference type="Gene3D" id="1.10.390.10">
    <property type="entry name" value="Neutral Protease Domain 2"/>
    <property type="match status" value="1"/>
</dbReference>
<comment type="subcellular location">
    <subcellularLocation>
        <location evidence="1">Nucleus</location>
    </subcellularLocation>
</comment>
<accession>A0AAU9KBN9</accession>
<dbReference type="SUPFAM" id="SSF48371">
    <property type="entry name" value="ARM repeat"/>
    <property type="match status" value="1"/>
</dbReference>
<dbReference type="GO" id="GO:0006367">
    <property type="term" value="P:transcription initiation at RNA polymerase II promoter"/>
    <property type="evidence" value="ECO:0007669"/>
    <property type="project" value="TreeGrafter"/>
</dbReference>
<evidence type="ECO:0000256" key="7">
    <source>
        <dbReference type="ARBA" id="ARBA00023242"/>
    </source>
</evidence>
<sequence>MYTVAKQQVQLSIDPEAKHAKGLTRIFYTLNSSINSQPQAIKFSIFAKELQVSKIWTKNKTQIPFLYPNAVSQANMLGEALENTRDFKDLTEMLYVAWDYENELGGLLNFVLPEDVVRGKSEIAVYIEYTISSPAGGLRFYFSEGKSIMLTDSLHEAKRYWMPCYDTIQSKYDVELELQVPKGYYAISSGDLTGLIEEGNNHSFQYKISTFVDAIGFCVAPFNIFIQDTTHSSIAHYSFEEPNQQNRQKDLRYTINNPYFSYGNIITYLTEMIGSQLPYKSHKVIFLPDLGESLCFAGLNIIDVKYLINETMHEGINAAAKELIRTCCFNWMGATFRMMTWADYWMIIGLKDYLARSYIGDRQDGNWLKFDIMKKVKRYCSYVEKGLEVRPLCSLYFSHPNELKTDRVYKLKAGLIFHMIESKVGKVHIKNVIQTHLNTRCATHELIKTLKKHCKVSFKEFAKTWIYGTGAPLLQCKFTHNKKNNALDLEIQQTPLMNTYLESLANKQYESLGNSNYEVPVRLNSMRFYNGPLIITIYETDGYDIDSFQREINVEGEHFYTQIPCKKRIKRPTNTKRREETEEEKLYRMMECPVLWVRVDPDFQILRKVDITQSDFMWIEQMKKERDDVLAQYDAIKAAKKITSDYANVLNLLNEILENKNYYYRVRTRAAKTLAAISYPINAYKGLDYLIYYFKKNHYEHDLLKPNNFTSAEEYFVDKAVLQSIIKVNDMSLTHNYTRIKVNSSFVVEFLAEVLRNNDNSTNFYDDSHWKANILHVIASTTNPIYVDQILEEITWNCKLDLALPSKQYIITTQCLKGLLKLNTHHKVLLDLICQFFLEKLDFYPPEIQSKILNFLISYSIKQRASAKLMFQLILKRIKSHHEHIVHYLGSLWFILESISSSTANDSILTEIRTSEEIRTVLWDVCTSPLSSADHRLMFAFWSIYRYYFPRSWKNEVLDPAWREKQDADKNNQQRLEAIDISKGTWEDWAQEILNRLVRHDYSTPFLEPVDYVTEGLYDYPEIVTHPMDFSTIQTKLKSHEYSNFYNFSGDVRLVFDNCRSYNAEGCELYRYAETLDECFRVLSRPIEEHLGKGQPEVRLKLRIFGRDVKVE</sequence>
<evidence type="ECO:0000256" key="5">
    <source>
        <dbReference type="ARBA" id="ARBA00023117"/>
    </source>
</evidence>
<gene>
    <name evidence="10" type="ORF">BSTOLATCC_MIC64116</name>
</gene>
<evidence type="ECO:0000259" key="9">
    <source>
        <dbReference type="PROSITE" id="PS50014"/>
    </source>
</evidence>
<dbReference type="SMART" id="SM00297">
    <property type="entry name" value="BROMO"/>
    <property type="match status" value="1"/>
</dbReference>
<dbReference type="Pfam" id="PF25577">
    <property type="entry name" value="TPR_TAF2_C"/>
    <property type="match status" value="1"/>
</dbReference>
<evidence type="ECO:0000313" key="10">
    <source>
        <dbReference type="EMBL" id="CAG9335651.1"/>
    </source>
</evidence>
<dbReference type="PRINTS" id="PR00503">
    <property type="entry name" value="BROMODOMAIN"/>
</dbReference>
<dbReference type="Pfam" id="PF25316">
    <property type="entry name" value="TAF2_3rd"/>
    <property type="match status" value="1"/>
</dbReference>
<dbReference type="SUPFAM" id="SSF55486">
    <property type="entry name" value="Metalloproteases ('zincins'), catalytic domain"/>
    <property type="match status" value="1"/>
</dbReference>
<dbReference type="InterPro" id="IPR057991">
    <property type="entry name" value="TPR_TAF2_C"/>
</dbReference>
<evidence type="ECO:0000256" key="4">
    <source>
        <dbReference type="ARBA" id="ARBA00023015"/>
    </source>
</evidence>
<keyword evidence="6" id="KW-0804">Transcription</keyword>
<dbReference type="Proteomes" id="UP001162131">
    <property type="component" value="Unassembled WGS sequence"/>
</dbReference>
<dbReference type="AlphaFoldDB" id="A0AAU9KBN9"/>
<name>A0AAU9KBN9_9CILI</name>
<keyword evidence="5 8" id="KW-0103">Bromodomain</keyword>
<keyword evidence="7" id="KW-0539">Nucleus</keyword>
<dbReference type="GO" id="GO:0005669">
    <property type="term" value="C:transcription factor TFIID complex"/>
    <property type="evidence" value="ECO:0007669"/>
    <property type="project" value="InterPro"/>
</dbReference>
<dbReference type="GO" id="GO:0000976">
    <property type="term" value="F:transcription cis-regulatory region binding"/>
    <property type="evidence" value="ECO:0007669"/>
    <property type="project" value="TreeGrafter"/>
</dbReference>